<dbReference type="EMBL" id="SZUA01000003">
    <property type="protein sequence ID" value="TKR29244.1"/>
    <property type="molecule type" value="Genomic_DNA"/>
</dbReference>
<comment type="caution">
    <text evidence="2">The sequence shown here is derived from an EMBL/GenBank/DDBJ whole genome shotgun (WGS) entry which is preliminary data.</text>
</comment>
<reference evidence="2 3" key="1">
    <citation type="submission" date="2019-04" db="EMBL/GenBank/DDBJ databases">
        <title>Reference strain of H23.</title>
        <authorList>
            <person name="Luo X."/>
        </authorList>
    </citation>
    <scope>NUCLEOTIDE SEQUENCE [LARGE SCALE GENOMIC DNA]</scope>
    <source>
        <strain evidence="2 3">H23</strain>
    </source>
</reference>
<accession>A0A4U5JIR9</accession>
<dbReference type="OrthoDB" id="118519at2"/>
<evidence type="ECO:0000313" key="3">
    <source>
        <dbReference type="Proteomes" id="UP000308707"/>
    </source>
</evidence>
<gene>
    <name evidence="2" type="ORF">FCE95_13850</name>
</gene>
<dbReference type="SUPFAM" id="SSF54427">
    <property type="entry name" value="NTF2-like"/>
    <property type="match status" value="1"/>
</dbReference>
<keyword evidence="3" id="KW-1185">Reference proteome</keyword>
<proteinExistence type="predicted"/>
<evidence type="ECO:0000313" key="2">
    <source>
        <dbReference type="EMBL" id="TKR29244.1"/>
    </source>
</evidence>
<dbReference type="InterPro" id="IPR032710">
    <property type="entry name" value="NTF2-like_dom_sf"/>
</dbReference>
<protein>
    <recommendedName>
        <fullName evidence="4">Nuclear transport factor 2 family protein</fullName>
    </recommendedName>
</protein>
<evidence type="ECO:0000256" key="1">
    <source>
        <dbReference type="SAM" id="SignalP"/>
    </source>
</evidence>
<dbReference type="Proteomes" id="UP000308707">
    <property type="component" value="Unassembled WGS sequence"/>
</dbReference>
<evidence type="ECO:0008006" key="4">
    <source>
        <dbReference type="Google" id="ProtNLM"/>
    </source>
</evidence>
<name>A0A4U5JIR9_9GAMM</name>
<feature type="chain" id="PRO_5020415755" description="Nuclear transport factor 2 family protein" evidence="1">
    <location>
        <begin position="19"/>
        <end position="161"/>
    </location>
</feature>
<feature type="signal peptide" evidence="1">
    <location>
        <begin position="1"/>
        <end position="18"/>
    </location>
</feature>
<dbReference type="AlphaFoldDB" id="A0A4U5JIR9"/>
<dbReference type="RefSeq" id="WP_137267649.1">
    <property type="nucleotide sequence ID" value="NZ_SZUA01000003.1"/>
</dbReference>
<organism evidence="2 3">
    <name type="scientific">Luteimonas gilva</name>
    <dbReference type="NCBI Taxonomy" id="2572684"/>
    <lineage>
        <taxon>Bacteria</taxon>
        <taxon>Pseudomonadati</taxon>
        <taxon>Pseudomonadota</taxon>
        <taxon>Gammaproteobacteria</taxon>
        <taxon>Lysobacterales</taxon>
        <taxon>Lysobacteraceae</taxon>
        <taxon>Luteimonas</taxon>
    </lineage>
</organism>
<sequence length="161" mass="18146">MKTALAAFALLLALPAYAQTSTNPDTQSVEAVVEAFRASIVERDQARFKKLFLDERTTWQSVTGAKNLAEVRKKKPAAVKVRIDPTNNPRNFIDEIAADKVKSEEQFRDVKIQSDGDIASVYFDYSFLADGKETNHGKEAWQLVHTDDGWKIVSVIWSVNW</sequence>
<dbReference type="Gene3D" id="3.10.450.50">
    <property type="match status" value="1"/>
</dbReference>
<keyword evidence="1" id="KW-0732">Signal</keyword>